<organism evidence="2 3">
    <name type="scientific">Hydra vulgaris</name>
    <name type="common">Hydra</name>
    <name type="synonym">Hydra attenuata</name>
    <dbReference type="NCBI Taxonomy" id="6087"/>
    <lineage>
        <taxon>Eukaryota</taxon>
        <taxon>Metazoa</taxon>
        <taxon>Cnidaria</taxon>
        <taxon>Hydrozoa</taxon>
        <taxon>Hydroidolina</taxon>
        <taxon>Anthoathecata</taxon>
        <taxon>Aplanulata</taxon>
        <taxon>Hydridae</taxon>
        <taxon>Hydra</taxon>
    </lineage>
</organism>
<sequence>MAKNYGDYVYRCNIITIINYLTEDDVEKLLYLNAVNPNDVTSPMQLIKILEQRGVVGSNNLNKFAQQLRTIRKPLLADILKSDSDDLPFVKKREIKIIKTGCIFYLNIHKVETIKEVEIAVNCENPHYSDYGFYKFFKSEAKKELSVKVEKFFHLGVVKFRLWFEDSNKNMFFECYDVEFEELFDYEFNYDQLIMALPEPISNKMFCDFTEASNSIDWRKALPIKQPEFQNEDIEFCFLDYIDTYFSNKNETYNYHVFTSNKLIMVLSDPFEIDLKNIIVSFFKDILNNENYVCAVLPCYRLSFLASILKCGDKNINDDAGRLIVFLSSLCLVMFFRIASSMEQMKNECANCQKDFLLFLNVNKSVIKNKKLIMVGIVVLPVERSQLEEEFYFQFPHDFRLHKIFFLCKDDLNSLEKFESWYSLIKTYCLSKNKNLICNEQLFKKLIGSAMLFMAHTDKHFPSIYNNEEKQFLSLL</sequence>
<reference evidence="3" key="1">
    <citation type="submission" date="2025-08" db="UniProtKB">
        <authorList>
            <consortium name="RefSeq"/>
        </authorList>
    </citation>
    <scope>IDENTIFICATION</scope>
</reference>
<dbReference type="Gene3D" id="1.10.533.10">
    <property type="entry name" value="Death Domain, Fas"/>
    <property type="match status" value="1"/>
</dbReference>
<keyword evidence="2" id="KW-1185">Reference proteome</keyword>
<proteinExistence type="predicted"/>
<evidence type="ECO:0000313" key="2">
    <source>
        <dbReference type="Proteomes" id="UP001652625"/>
    </source>
</evidence>
<dbReference type="GeneID" id="136090102"/>
<dbReference type="RefSeq" id="XP_065672277.1">
    <property type="nucleotide sequence ID" value="XM_065816205.1"/>
</dbReference>
<dbReference type="Proteomes" id="UP001652625">
    <property type="component" value="Chromosome 13"/>
</dbReference>
<name>A0ABM4DD12_HYDVU</name>
<dbReference type="SUPFAM" id="SSF47986">
    <property type="entry name" value="DEATH domain"/>
    <property type="match status" value="1"/>
</dbReference>
<dbReference type="InterPro" id="IPR011029">
    <property type="entry name" value="DEATH-like_dom_sf"/>
</dbReference>
<feature type="domain" description="DED" evidence="1">
    <location>
        <begin position="9"/>
        <end position="85"/>
    </location>
</feature>
<protein>
    <submittedName>
        <fullName evidence="3">Uncharacterized protein LOC136090102</fullName>
    </submittedName>
</protein>
<dbReference type="PROSITE" id="PS50168">
    <property type="entry name" value="DED"/>
    <property type="match status" value="1"/>
</dbReference>
<gene>
    <name evidence="3" type="primary">LOC136090102</name>
</gene>
<accession>A0ABM4DD12</accession>
<evidence type="ECO:0000313" key="3">
    <source>
        <dbReference type="RefSeq" id="XP_065672277.1"/>
    </source>
</evidence>
<dbReference type="InterPro" id="IPR001875">
    <property type="entry name" value="DED_dom"/>
</dbReference>
<evidence type="ECO:0000259" key="1">
    <source>
        <dbReference type="PROSITE" id="PS50168"/>
    </source>
</evidence>